<dbReference type="AlphaFoldDB" id="A0AAD3Y5P6"/>
<feature type="region of interest" description="Disordered" evidence="1">
    <location>
        <begin position="82"/>
        <end position="113"/>
    </location>
</feature>
<name>A0AAD3Y5P6_NEPGR</name>
<feature type="compositionally biased region" description="Basic and acidic residues" evidence="1">
    <location>
        <begin position="96"/>
        <end position="106"/>
    </location>
</feature>
<organism evidence="2 3">
    <name type="scientific">Nepenthes gracilis</name>
    <name type="common">Slender pitcher plant</name>
    <dbReference type="NCBI Taxonomy" id="150966"/>
    <lineage>
        <taxon>Eukaryota</taxon>
        <taxon>Viridiplantae</taxon>
        <taxon>Streptophyta</taxon>
        <taxon>Embryophyta</taxon>
        <taxon>Tracheophyta</taxon>
        <taxon>Spermatophyta</taxon>
        <taxon>Magnoliopsida</taxon>
        <taxon>eudicotyledons</taxon>
        <taxon>Gunneridae</taxon>
        <taxon>Pentapetalae</taxon>
        <taxon>Caryophyllales</taxon>
        <taxon>Nepenthaceae</taxon>
        <taxon>Nepenthes</taxon>
    </lineage>
</organism>
<sequence>MLNRNAKVAEREKRMVSRECGCERGFRDTGKLGFREREDWLGEREALSRGSLAEASKIFPSALANDAVRFSPLGSNLVFLTPKPGIEPQDPPTPTESKKLQEEAQQIRHQNNNKSNNARKIWIGNLIRAILQQPASSLVNLSTFVPEGLT</sequence>
<reference evidence="2" key="1">
    <citation type="submission" date="2023-05" db="EMBL/GenBank/DDBJ databases">
        <title>Nepenthes gracilis genome sequencing.</title>
        <authorList>
            <person name="Fukushima K."/>
        </authorList>
    </citation>
    <scope>NUCLEOTIDE SEQUENCE</scope>
    <source>
        <strain evidence="2">SING2019-196</strain>
    </source>
</reference>
<keyword evidence="3" id="KW-1185">Reference proteome</keyword>
<dbReference type="Proteomes" id="UP001279734">
    <property type="component" value="Unassembled WGS sequence"/>
</dbReference>
<accession>A0AAD3Y5P6</accession>
<evidence type="ECO:0000313" key="3">
    <source>
        <dbReference type="Proteomes" id="UP001279734"/>
    </source>
</evidence>
<gene>
    <name evidence="2" type="ORF">Nepgr_029609</name>
</gene>
<proteinExistence type="predicted"/>
<dbReference type="EMBL" id="BSYO01000033">
    <property type="protein sequence ID" value="GMH27766.1"/>
    <property type="molecule type" value="Genomic_DNA"/>
</dbReference>
<comment type="caution">
    <text evidence="2">The sequence shown here is derived from an EMBL/GenBank/DDBJ whole genome shotgun (WGS) entry which is preliminary data.</text>
</comment>
<evidence type="ECO:0000313" key="2">
    <source>
        <dbReference type="EMBL" id="GMH27766.1"/>
    </source>
</evidence>
<evidence type="ECO:0000256" key="1">
    <source>
        <dbReference type="SAM" id="MobiDB-lite"/>
    </source>
</evidence>
<protein>
    <submittedName>
        <fullName evidence="2">Uncharacterized protein</fullName>
    </submittedName>
</protein>